<dbReference type="InterPro" id="IPR004823">
    <property type="entry name" value="TAF_TATA-bd_Histone-like_dom"/>
</dbReference>
<organism evidence="3 4">
    <name type="scientific">Heligmosomoides polygyrus</name>
    <name type="common">Parasitic roundworm</name>
    <dbReference type="NCBI Taxonomy" id="6339"/>
    <lineage>
        <taxon>Eukaryota</taxon>
        <taxon>Metazoa</taxon>
        <taxon>Ecdysozoa</taxon>
        <taxon>Nematoda</taxon>
        <taxon>Chromadorea</taxon>
        <taxon>Rhabditida</taxon>
        <taxon>Rhabditina</taxon>
        <taxon>Rhabditomorpha</taxon>
        <taxon>Strongyloidea</taxon>
        <taxon>Heligmosomidae</taxon>
        <taxon>Heligmosomoides</taxon>
    </lineage>
</organism>
<gene>
    <name evidence="2" type="ORF">HPBE_LOCUS18862</name>
</gene>
<dbReference type="SUPFAM" id="SSF47113">
    <property type="entry name" value="Histone-fold"/>
    <property type="match status" value="1"/>
</dbReference>
<evidence type="ECO:0000313" key="2">
    <source>
        <dbReference type="EMBL" id="VDP13180.1"/>
    </source>
</evidence>
<proteinExistence type="predicted"/>
<dbReference type="WBParaSite" id="HPBE_0001886301-mRNA-1">
    <property type="protein sequence ID" value="HPBE_0001886301-mRNA-1"/>
    <property type="gene ID" value="HPBE_0001886301"/>
</dbReference>
<dbReference type="Pfam" id="PF02969">
    <property type="entry name" value="TAF"/>
    <property type="match status" value="1"/>
</dbReference>
<protein>
    <submittedName>
        <fullName evidence="4">TAF domain-containing protein</fullName>
    </submittedName>
</protein>
<evidence type="ECO:0000259" key="1">
    <source>
        <dbReference type="SMART" id="SM00803"/>
    </source>
</evidence>
<reference evidence="4" key="2">
    <citation type="submission" date="2019-09" db="UniProtKB">
        <authorList>
            <consortium name="WormBaseParasite"/>
        </authorList>
    </citation>
    <scope>IDENTIFICATION</scope>
</reference>
<dbReference type="OrthoDB" id="5835635at2759"/>
<name>A0A183GA50_HELPZ</name>
<evidence type="ECO:0000313" key="3">
    <source>
        <dbReference type="Proteomes" id="UP000050761"/>
    </source>
</evidence>
<reference evidence="2 3" key="1">
    <citation type="submission" date="2018-11" db="EMBL/GenBank/DDBJ databases">
        <authorList>
            <consortium name="Pathogen Informatics"/>
        </authorList>
    </citation>
    <scope>NUCLEOTIDE SEQUENCE [LARGE SCALE GENOMIC DNA]</scope>
</reference>
<keyword evidence="3" id="KW-1185">Reference proteome</keyword>
<feature type="domain" description="TATA box binding protein associated factor (TAF) histone-like fold" evidence="1">
    <location>
        <begin position="18"/>
        <end position="81"/>
    </location>
</feature>
<accession>A0A183GA50</accession>
<dbReference type="GO" id="GO:0046982">
    <property type="term" value="F:protein heterodimerization activity"/>
    <property type="evidence" value="ECO:0007669"/>
    <property type="project" value="InterPro"/>
</dbReference>
<dbReference type="Proteomes" id="UP000050761">
    <property type="component" value="Unassembled WGS sequence"/>
</dbReference>
<accession>A0A3P8B7G3</accession>
<sequence length="153" mass="17115">MAANSASASSFVQSFPPRIEPQYVRIIGDSVGVVNLTPAALQCLADKLTQVLHRCSVMARKVAMHSRRRTVRVEDVQHALNILNMQMPIGVVTRALPSMRPLRMPGGEQMFVREDSDVDLVSMTQGVQSRIPVKRHYRGTRAVLPGFILRNYF</sequence>
<evidence type="ECO:0000313" key="4">
    <source>
        <dbReference type="WBParaSite" id="HPBE_0001886301-mRNA-1"/>
    </source>
</evidence>
<dbReference type="SMART" id="SM00803">
    <property type="entry name" value="TAF"/>
    <property type="match status" value="1"/>
</dbReference>
<dbReference type="CDD" id="cd22917">
    <property type="entry name" value="HFD_TAF6-like"/>
    <property type="match status" value="1"/>
</dbReference>
<dbReference type="Gene3D" id="1.10.20.10">
    <property type="entry name" value="Histone, subunit A"/>
    <property type="match status" value="1"/>
</dbReference>
<dbReference type="InterPro" id="IPR009072">
    <property type="entry name" value="Histone-fold"/>
</dbReference>
<dbReference type="AlphaFoldDB" id="A0A183GA50"/>
<dbReference type="EMBL" id="UZAH01030967">
    <property type="protein sequence ID" value="VDP13180.1"/>
    <property type="molecule type" value="Genomic_DNA"/>
</dbReference>